<sequence>MTSLRPGFARIEFICIEDEAATLLQKGHTVKSAYDYLAEKKKLRMKYDTFRRYVHARLKKSLQASPANHGIEPAALLESGSVHQTSVAIRNGPIRVASKNSQFDSNDFDVNELGPTRE</sequence>
<organism evidence="2 3">
    <name type="scientific">Desulfovibrio desulfuricans</name>
    <dbReference type="NCBI Taxonomy" id="876"/>
    <lineage>
        <taxon>Bacteria</taxon>
        <taxon>Pseudomonadati</taxon>
        <taxon>Thermodesulfobacteriota</taxon>
        <taxon>Desulfovibrionia</taxon>
        <taxon>Desulfovibrionales</taxon>
        <taxon>Desulfovibrionaceae</taxon>
        <taxon>Desulfovibrio</taxon>
    </lineage>
</organism>
<evidence type="ECO:0000256" key="1">
    <source>
        <dbReference type="SAM" id="MobiDB-lite"/>
    </source>
</evidence>
<accession>A0AA94HTG4</accession>
<dbReference type="AlphaFoldDB" id="A0AA94HTG4"/>
<reference evidence="3" key="1">
    <citation type="submission" date="2016-11" db="EMBL/GenBank/DDBJ databases">
        <authorList>
            <person name="Jaros S."/>
            <person name="Januszkiewicz K."/>
            <person name="Wedrychowicz H."/>
        </authorList>
    </citation>
    <scope>NUCLEOTIDE SEQUENCE [LARGE SCALE GENOMIC DNA]</scope>
    <source>
        <strain evidence="3">DSM 7057</strain>
    </source>
</reference>
<name>A0AA94HTG4_DESDE</name>
<evidence type="ECO:0000313" key="3">
    <source>
        <dbReference type="Proteomes" id="UP000182680"/>
    </source>
</evidence>
<dbReference type="Pfam" id="PF17273">
    <property type="entry name" value="DUF5338"/>
    <property type="match status" value="1"/>
</dbReference>
<evidence type="ECO:0000313" key="2">
    <source>
        <dbReference type="EMBL" id="SFW55538.1"/>
    </source>
</evidence>
<evidence type="ECO:0008006" key="4">
    <source>
        <dbReference type="Google" id="ProtNLM"/>
    </source>
</evidence>
<protein>
    <recommendedName>
        <fullName evidence="4">TraK protein</fullName>
    </recommendedName>
</protein>
<dbReference type="Proteomes" id="UP000182680">
    <property type="component" value="Unassembled WGS sequence"/>
</dbReference>
<dbReference type="EMBL" id="FPIW01000032">
    <property type="protein sequence ID" value="SFW55538.1"/>
    <property type="molecule type" value="Genomic_DNA"/>
</dbReference>
<comment type="caution">
    <text evidence="2">The sequence shown here is derived from an EMBL/GenBank/DDBJ whole genome shotgun (WGS) entry which is preliminary data.</text>
</comment>
<gene>
    <name evidence="2" type="ORF">SAMN02910291_01819</name>
</gene>
<feature type="region of interest" description="Disordered" evidence="1">
    <location>
        <begin position="99"/>
        <end position="118"/>
    </location>
</feature>
<proteinExistence type="predicted"/>
<dbReference type="InterPro" id="IPR035225">
    <property type="entry name" value="DUF5338"/>
</dbReference>